<name>A0A834WED7_9FABA</name>
<organism evidence="1 2">
    <name type="scientific">Senna tora</name>
    <dbReference type="NCBI Taxonomy" id="362788"/>
    <lineage>
        <taxon>Eukaryota</taxon>
        <taxon>Viridiplantae</taxon>
        <taxon>Streptophyta</taxon>
        <taxon>Embryophyta</taxon>
        <taxon>Tracheophyta</taxon>
        <taxon>Spermatophyta</taxon>
        <taxon>Magnoliopsida</taxon>
        <taxon>eudicotyledons</taxon>
        <taxon>Gunneridae</taxon>
        <taxon>Pentapetalae</taxon>
        <taxon>rosids</taxon>
        <taxon>fabids</taxon>
        <taxon>Fabales</taxon>
        <taxon>Fabaceae</taxon>
        <taxon>Caesalpinioideae</taxon>
        <taxon>Cassia clade</taxon>
        <taxon>Senna</taxon>
    </lineage>
</organism>
<reference evidence="1" key="1">
    <citation type="submission" date="2020-09" db="EMBL/GenBank/DDBJ databases">
        <title>Genome-Enabled Discovery of Anthraquinone Biosynthesis in Senna tora.</title>
        <authorList>
            <person name="Kang S.-H."/>
            <person name="Pandey R.P."/>
            <person name="Lee C.-M."/>
            <person name="Sim J.-S."/>
            <person name="Jeong J.-T."/>
            <person name="Choi B.-S."/>
            <person name="Jung M."/>
            <person name="Ginzburg D."/>
            <person name="Zhao K."/>
            <person name="Won S.Y."/>
            <person name="Oh T.-J."/>
            <person name="Yu Y."/>
            <person name="Kim N.-H."/>
            <person name="Lee O.R."/>
            <person name="Lee T.-H."/>
            <person name="Bashyal P."/>
            <person name="Kim T.-S."/>
            <person name="Lee W.-H."/>
            <person name="Kawkins C."/>
            <person name="Kim C.-K."/>
            <person name="Kim J.S."/>
            <person name="Ahn B.O."/>
            <person name="Rhee S.Y."/>
            <person name="Sohng J.K."/>
        </authorList>
    </citation>
    <scope>NUCLEOTIDE SEQUENCE</scope>
    <source>
        <tissue evidence="1">Leaf</tissue>
    </source>
</reference>
<sequence>MGYDCDILEIKEWGVCPTYASEYEDFIYRMASKLEASASGMGVGWSDEIKDEEKTISPNHESGAWLG</sequence>
<protein>
    <submittedName>
        <fullName evidence="1">Protein SUPPRESSOR OF npr1-1, CONSTITUTIVE 1-like</fullName>
    </submittedName>
</protein>
<keyword evidence="2" id="KW-1185">Reference proteome</keyword>
<evidence type="ECO:0000313" key="1">
    <source>
        <dbReference type="EMBL" id="KAF7814129.1"/>
    </source>
</evidence>
<comment type="caution">
    <text evidence="1">The sequence shown here is derived from an EMBL/GenBank/DDBJ whole genome shotgun (WGS) entry which is preliminary data.</text>
</comment>
<dbReference type="EMBL" id="JAAIUW010000009">
    <property type="protein sequence ID" value="KAF7814129.1"/>
    <property type="molecule type" value="Genomic_DNA"/>
</dbReference>
<accession>A0A834WED7</accession>
<dbReference type="AlphaFoldDB" id="A0A834WED7"/>
<proteinExistence type="predicted"/>
<dbReference type="Proteomes" id="UP000634136">
    <property type="component" value="Unassembled WGS sequence"/>
</dbReference>
<evidence type="ECO:0000313" key="2">
    <source>
        <dbReference type="Proteomes" id="UP000634136"/>
    </source>
</evidence>
<gene>
    <name evidence="1" type="ORF">G2W53_028098</name>
</gene>